<evidence type="ECO:0000256" key="1">
    <source>
        <dbReference type="ARBA" id="ARBA00006484"/>
    </source>
</evidence>
<dbReference type="eggNOG" id="KOG1205">
    <property type="taxonomic scope" value="Eukaryota"/>
</dbReference>
<evidence type="ECO:0000313" key="6">
    <source>
        <dbReference type="Proteomes" id="UP000002630"/>
    </source>
</evidence>
<feature type="compositionally biased region" description="Low complexity" evidence="4">
    <location>
        <begin position="128"/>
        <end position="145"/>
    </location>
</feature>
<keyword evidence="2" id="KW-0560">Oxidoreductase</keyword>
<evidence type="ECO:0000256" key="4">
    <source>
        <dbReference type="SAM" id="MobiDB-lite"/>
    </source>
</evidence>
<dbReference type="Gene3D" id="3.40.50.720">
    <property type="entry name" value="NAD(P)-binding Rossmann-like Domain"/>
    <property type="match status" value="2"/>
</dbReference>
<dbReference type="OrthoDB" id="5545019at2759"/>
<dbReference type="GO" id="GO:0016020">
    <property type="term" value="C:membrane"/>
    <property type="evidence" value="ECO:0007669"/>
    <property type="project" value="TreeGrafter"/>
</dbReference>
<dbReference type="InParanoid" id="D8LU78"/>
<proteinExistence type="inferred from homology"/>
<dbReference type="InterPro" id="IPR020904">
    <property type="entry name" value="Sc_DH/Rdtase_CS"/>
</dbReference>
<accession>D8LU78</accession>
<evidence type="ECO:0000256" key="3">
    <source>
        <dbReference type="RuleBase" id="RU000363"/>
    </source>
</evidence>
<dbReference type="STRING" id="2880.D8LU78"/>
<dbReference type="InterPro" id="IPR036291">
    <property type="entry name" value="NAD(P)-bd_dom_sf"/>
</dbReference>
<dbReference type="PANTHER" id="PTHR44196:SF2">
    <property type="entry name" value="SHORT-CHAIN DEHYDROGENASE-RELATED"/>
    <property type="match status" value="1"/>
</dbReference>
<dbReference type="PROSITE" id="PS00061">
    <property type="entry name" value="ADH_SHORT"/>
    <property type="match status" value="1"/>
</dbReference>
<name>D8LU78_ECTSI</name>
<organism evidence="5 6">
    <name type="scientific">Ectocarpus siliculosus</name>
    <name type="common">Brown alga</name>
    <name type="synonym">Conferva siliculosa</name>
    <dbReference type="NCBI Taxonomy" id="2880"/>
    <lineage>
        <taxon>Eukaryota</taxon>
        <taxon>Sar</taxon>
        <taxon>Stramenopiles</taxon>
        <taxon>Ochrophyta</taxon>
        <taxon>PX clade</taxon>
        <taxon>Phaeophyceae</taxon>
        <taxon>Ectocarpales</taxon>
        <taxon>Ectocarpaceae</taxon>
        <taxon>Ectocarpus</taxon>
    </lineage>
</organism>
<keyword evidence="6" id="KW-1185">Reference proteome</keyword>
<dbReference type="EMBL" id="FN649191">
    <property type="protein sequence ID" value="CBN78120.1"/>
    <property type="molecule type" value="Genomic_DNA"/>
</dbReference>
<evidence type="ECO:0000313" key="5">
    <source>
        <dbReference type="EMBL" id="CBN78120.1"/>
    </source>
</evidence>
<dbReference type="InterPro" id="IPR002347">
    <property type="entry name" value="SDR_fam"/>
</dbReference>
<evidence type="ECO:0000256" key="2">
    <source>
        <dbReference type="ARBA" id="ARBA00023002"/>
    </source>
</evidence>
<dbReference type="EMBL" id="FN649744">
    <property type="protein sequence ID" value="CBN78120.1"/>
    <property type="molecule type" value="Genomic_DNA"/>
</dbReference>
<dbReference type="Pfam" id="PF00106">
    <property type="entry name" value="adh_short"/>
    <property type="match status" value="2"/>
</dbReference>
<dbReference type="AlphaFoldDB" id="D8LU78"/>
<dbReference type="SUPFAM" id="SSF51735">
    <property type="entry name" value="NAD(P)-binding Rossmann-fold domains"/>
    <property type="match status" value="1"/>
</dbReference>
<protein>
    <submittedName>
        <fullName evidence="5">Uncharacterized protein</fullName>
    </submittedName>
</protein>
<dbReference type="GO" id="GO:0016491">
    <property type="term" value="F:oxidoreductase activity"/>
    <property type="evidence" value="ECO:0007669"/>
    <property type="project" value="UniProtKB-KW"/>
</dbReference>
<comment type="similarity">
    <text evidence="1 3">Belongs to the short-chain dehydrogenases/reductases (SDR) family.</text>
</comment>
<feature type="region of interest" description="Disordered" evidence="4">
    <location>
        <begin position="76"/>
        <end position="190"/>
    </location>
</feature>
<reference evidence="5 6" key="1">
    <citation type="journal article" date="2010" name="Nature">
        <title>The Ectocarpus genome and the independent evolution of multicellularity in brown algae.</title>
        <authorList>
            <person name="Cock J.M."/>
            <person name="Sterck L."/>
            <person name="Rouze P."/>
            <person name="Scornet D."/>
            <person name="Allen A.E."/>
            <person name="Amoutzias G."/>
            <person name="Anthouard V."/>
            <person name="Artiguenave F."/>
            <person name="Aury J.M."/>
            <person name="Badger J.H."/>
            <person name="Beszteri B."/>
            <person name="Billiau K."/>
            <person name="Bonnet E."/>
            <person name="Bothwell J.H."/>
            <person name="Bowler C."/>
            <person name="Boyen C."/>
            <person name="Brownlee C."/>
            <person name="Carrano C.J."/>
            <person name="Charrier B."/>
            <person name="Cho G.Y."/>
            <person name="Coelho S.M."/>
            <person name="Collen J."/>
            <person name="Corre E."/>
            <person name="Da Silva C."/>
            <person name="Delage L."/>
            <person name="Delaroque N."/>
            <person name="Dittami S.M."/>
            <person name="Doulbeau S."/>
            <person name="Elias M."/>
            <person name="Farnham G."/>
            <person name="Gachon C.M."/>
            <person name="Gschloessl B."/>
            <person name="Heesch S."/>
            <person name="Jabbari K."/>
            <person name="Jubin C."/>
            <person name="Kawai H."/>
            <person name="Kimura K."/>
            <person name="Kloareg B."/>
            <person name="Kupper F.C."/>
            <person name="Lang D."/>
            <person name="Le Bail A."/>
            <person name="Leblanc C."/>
            <person name="Lerouge P."/>
            <person name="Lohr M."/>
            <person name="Lopez P.J."/>
            <person name="Martens C."/>
            <person name="Maumus F."/>
            <person name="Michel G."/>
            <person name="Miranda-Saavedra D."/>
            <person name="Morales J."/>
            <person name="Moreau H."/>
            <person name="Motomura T."/>
            <person name="Nagasato C."/>
            <person name="Napoli C.A."/>
            <person name="Nelson D.R."/>
            <person name="Nyvall-Collen P."/>
            <person name="Peters A.F."/>
            <person name="Pommier C."/>
            <person name="Potin P."/>
            <person name="Poulain J."/>
            <person name="Quesneville H."/>
            <person name="Read B."/>
            <person name="Rensing S.A."/>
            <person name="Ritter A."/>
            <person name="Rousvoal S."/>
            <person name="Samanta M."/>
            <person name="Samson G."/>
            <person name="Schroeder D.C."/>
            <person name="Segurens B."/>
            <person name="Strittmatter M."/>
            <person name="Tonon T."/>
            <person name="Tregear J.W."/>
            <person name="Valentin K."/>
            <person name="von Dassow P."/>
            <person name="Yamagishi T."/>
            <person name="Van de Peer Y."/>
            <person name="Wincker P."/>
        </authorList>
    </citation>
    <scope>NUCLEOTIDE SEQUENCE [LARGE SCALE GENOMIC DNA]</scope>
    <source>
        <strain evidence="6">Ec32 / CCAP1310/4</strain>
    </source>
</reference>
<gene>
    <name evidence="5" type="ORF">Esi_0095_0093</name>
</gene>
<dbReference type="PRINTS" id="PR00081">
    <property type="entry name" value="GDHRDH"/>
</dbReference>
<dbReference type="PANTHER" id="PTHR44196">
    <property type="entry name" value="DEHYDROGENASE/REDUCTASE SDR FAMILY MEMBER 7B"/>
    <property type="match status" value="1"/>
</dbReference>
<dbReference type="PRINTS" id="PR00080">
    <property type="entry name" value="SDRFAMILY"/>
</dbReference>
<dbReference type="Proteomes" id="UP000002630">
    <property type="component" value="Linkage Group LG19"/>
</dbReference>
<feature type="compositionally biased region" description="Basic and acidic residues" evidence="4">
    <location>
        <begin position="76"/>
        <end position="112"/>
    </location>
</feature>
<sequence>MTVALPWTSEATAQDLKGRRRSYHCCRFALLLVVDTVTGGSSGIGREIANELAGRGYNILLVARGKEGLKRAAKELTEASREAAEVARREREEGGDDGRQASASRRDSESRRDRKRRRRQERKESMRRSVMSSASSATPSPSTSSAQTSKRNGSGAAIGLSSNSSRFIGPHSEGGLEQERGRGQEQEDAAAVGATAVAPQLTEAVTARWFAADLGNATSTQVQRLNLTVDILVNAAGLCRVGRVNNCAEEDLTSQLMLNVVGTSQLTRLFAKDFVRRRKGRIMVVSSVVSAAPNPTVAAYAASKSYLTSFAEALHSELEVSGVGVTCVMPGATRTSFQDNSGSTAALVWQLPLFSMEADEVAARAVEALMRGDRTVVPGWQNKLYVHVLAPLLPRKIVMSFAEAMWR</sequence>